<feature type="compositionally biased region" description="Polar residues" evidence="1">
    <location>
        <begin position="51"/>
        <end position="64"/>
    </location>
</feature>
<accession>A0AA39GDN3</accession>
<proteinExistence type="predicted"/>
<dbReference type="EMBL" id="JAPDFR010000008">
    <property type="protein sequence ID" value="KAK0384609.1"/>
    <property type="molecule type" value="Genomic_DNA"/>
</dbReference>
<comment type="caution">
    <text evidence="3">The sequence shown here is derived from an EMBL/GenBank/DDBJ whole genome shotgun (WGS) entry which is preliminary data.</text>
</comment>
<sequence length="640" mass="71226">MSAPPARPSREGSVGSQPALRDSLPENFIKIAETYARPGRDPAAADWNPPRSGSASTSQISGTTCIPEVPVQNRHETESLRSRTGFGDLGTRQDKATYNASGVDPFGYNGIPQAQYPGPHAVPNRGQPYDPPDRPRGPSFAHQTPASGGEERVCYSNTDPFAGSDAWRSEVPPGASWFYSSPPPPPNLHGVRMTATNNQAAFNPGDHRLPGHASYYNHNLAYPFEYDDHKARRAQHSPPPVTGYGWRRNFFFVLSFVLLCILGWALYSPLPGEDAARWAIDQDNSLYIMRDPHDFMFTGITAKHAASSITGVCSLLGISPGSKLRILLEQVQKDIEEADLSTVRCLAMDQQSVELANQMVRRQNTTVKNLFMKIFDESPDQALATHWRRRNEQTKNAKPERPGLIEKIRLHWSGNLRGECLPGGDGAEVLDWIWRNATEFKDIAAESRECIAAERRKWRAVSDNLLRAKGRVESLIIQEMGTGTGGPVRWWSRSKTGNTGRGVPVNQKVAMVRLDEIHTLSLGSVRFLKEKTTDAKTNLRIVNKLVNNMRFGSTTAAWGDIATLDRTLLNVTFLELTWELAERCEWKPVHSPLWVCYDVRFLSLLALLLVLLVCWTQPATLSKAKSRLGMGSLLSHLVER</sequence>
<feature type="region of interest" description="Disordered" evidence="1">
    <location>
        <begin position="1"/>
        <end position="151"/>
    </location>
</feature>
<evidence type="ECO:0000313" key="3">
    <source>
        <dbReference type="EMBL" id="KAK0384609.1"/>
    </source>
</evidence>
<evidence type="ECO:0000256" key="2">
    <source>
        <dbReference type="SAM" id="Phobius"/>
    </source>
</evidence>
<dbReference type="AlphaFoldDB" id="A0AA39GDN3"/>
<dbReference type="Proteomes" id="UP001175261">
    <property type="component" value="Unassembled WGS sequence"/>
</dbReference>
<keyword evidence="2" id="KW-0812">Transmembrane</keyword>
<gene>
    <name evidence="3" type="ORF">NLU13_8695</name>
</gene>
<evidence type="ECO:0000256" key="1">
    <source>
        <dbReference type="SAM" id="MobiDB-lite"/>
    </source>
</evidence>
<feature type="transmembrane region" description="Helical" evidence="2">
    <location>
        <begin position="250"/>
        <end position="267"/>
    </location>
</feature>
<protein>
    <submittedName>
        <fullName evidence="3">Uncharacterized protein</fullName>
    </submittedName>
</protein>
<keyword evidence="2" id="KW-1133">Transmembrane helix</keyword>
<reference evidence="3" key="1">
    <citation type="submission" date="2022-10" db="EMBL/GenBank/DDBJ databases">
        <title>Determination and structural analysis of whole genome sequence of Sarocladium strictum F4-1.</title>
        <authorList>
            <person name="Hu L."/>
            <person name="Jiang Y."/>
        </authorList>
    </citation>
    <scope>NUCLEOTIDE SEQUENCE</scope>
    <source>
        <strain evidence="3">F4-1</strain>
    </source>
</reference>
<name>A0AA39GDN3_SARSR</name>
<evidence type="ECO:0000313" key="4">
    <source>
        <dbReference type="Proteomes" id="UP001175261"/>
    </source>
</evidence>
<keyword evidence="2" id="KW-0472">Membrane</keyword>
<organism evidence="3 4">
    <name type="scientific">Sarocladium strictum</name>
    <name type="common">Black bundle disease fungus</name>
    <name type="synonym">Acremonium strictum</name>
    <dbReference type="NCBI Taxonomy" id="5046"/>
    <lineage>
        <taxon>Eukaryota</taxon>
        <taxon>Fungi</taxon>
        <taxon>Dikarya</taxon>
        <taxon>Ascomycota</taxon>
        <taxon>Pezizomycotina</taxon>
        <taxon>Sordariomycetes</taxon>
        <taxon>Hypocreomycetidae</taxon>
        <taxon>Hypocreales</taxon>
        <taxon>Sarocladiaceae</taxon>
        <taxon>Sarocladium</taxon>
    </lineage>
</organism>
<keyword evidence="4" id="KW-1185">Reference proteome</keyword>